<dbReference type="SUPFAM" id="SSF52540">
    <property type="entry name" value="P-loop containing nucleoside triphosphate hydrolases"/>
    <property type="match status" value="1"/>
</dbReference>
<dbReference type="EMBL" id="OZ004254">
    <property type="protein sequence ID" value="CAK7897998.1"/>
    <property type="molecule type" value="Genomic_DNA"/>
</dbReference>
<keyword evidence="5" id="KW-0411">Iron-sulfur</keyword>
<keyword evidence="3" id="KW-0067">ATP-binding</keyword>
<dbReference type="Gene3D" id="3.40.50.300">
    <property type="entry name" value="P-loop containing nucleotide triphosphate hydrolases"/>
    <property type="match status" value="1"/>
</dbReference>
<evidence type="ECO:0000256" key="4">
    <source>
        <dbReference type="ARBA" id="ARBA00023004"/>
    </source>
</evidence>
<reference evidence="8 9" key="1">
    <citation type="submission" date="2024-01" db="EMBL/GenBank/DDBJ databases">
        <authorList>
            <consortium name="Genoscope - CEA"/>
            <person name="William W."/>
        </authorList>
    </citation>
    <scope>NUCLEOTIDE SEQUENCE [LARGE SCALE GENOMIC DNA]</scope>
    <source>
        <strain evidence="8 9">29B2s-10</strain>
    </source>
</reference>
<evidence type="ECO:0000256" key="7">
    <source>
        <dbReference type="SAM" id="MobiDB-lite"/>
    </source>
</evidence>
<keyword evidence="2" id="KW-0547">Nucleotide-binding</keyword>
<evidence type="ECO:0000256" key="3">
    <source>
        <dbReference type="ARBA" id="ARBA00022840"/>
    </source>
</evidence>
<feature type="region of interest" description="Disordered" evidence="7">
    <location>
        <begin position="47"/>
        <end position="73"/>
    </location>
</feature>
<keyword evidence="4" id="KW-0408">Iron</keyword>
<dbReference type="Proteomes" id="UP001497600">
    <property type="component" value="Chromosome B"/>
</dbReference>
<evidence type="ECO:0000256" key="1">
    <source>
        <dbReference type="ARBA" id="ARBA00022723"/>
    </source>
</evidence>
<evidence type="ECO:0000256" key="2">
    <source>
        <dbReference type="ARBA" id="ARBA00022741"/>
    </source>
</evidence>
<dbReference type="InterPro" id="IPR044304">
    <property type="entry name" value="NUBPL-like"/>
</dbReference>
<accession>A0ABP0EA18</accession>
<comment type="similarity">
    <text evidence="6">Belongs to the Mrp/NBP35 ATP-binding proteins family.</text>
</comment>
<sequence length="337" mass="35783">MLSRSSLRCITRAANCQFKSIAAFHSSGKTSHENPLGLPRHLKNSAKLSRDGSAGAPPTGTVRPGGAMGRGLPIKQKIPGVKKIILVSSAKGGVGKSTVSVNLAAAIKQLGHTVGLLDADIFGPSVPQLLSLSGEPRLSSTGKLIPLSNYGIESMSMGYLIPSENSPIAWRGLMVMKALQQLLFEVDWSHGGVAGSSLDYLVIDMPPGTGDTQLTISQQLKVDGAVIVSTPQDIALIDAIKGIAMFQKVSIPLLGMVQNMSYFSCPNCHHDTHIFGSEGVQREAKNHNLTVLGSIPLQEDICRQSDRGKPVVISHEGLPLAEPYMNVARNVLAKLEK</sequence>
<dbReference type="PANTHER" id="PTHR42961">
    <property type="entry name" value="IRON-SULFUR PROTEIN NUBPL"/>
    <property type="match status" value="1"/>
</dbReference>
<dbReference type="Pfam" id="PF10609">
    <property type="entry name" value="ParA"/>
    <property type="match status" value="1"/>
</dbReference>
<dbReference type="CDD" id="cd02037">
    <property type="entry name" value="Mrp_NBP35"/>
    <property type="match status" value="1"/>
</dbReference>
<evidence type="ECO:0000256" key="6">
    <source>
        <dbReference type="ARBA" id="ARBA00024036"/>
    </source>
</evidence>
<dbReference type="InterPro" id="IPR033756">
    <property type="entry name" value="YlxH/NBP35"/>
</dbReference>
<evidence type="ECO:0000313" key="9">
    <source>
        <dbReference type="Proteomes" id="UP001497600"/>
    </source>
</evidence>
<dbReference type="InterPro" id="IPR027417">
    <property type="entry name" value="P-loop_NTPase"/>
</dbReference>
<keyword evidence="9" id="KW-1185">Reference proteome</keyword>
<dbReference type="PANTHER" id="PTHR42961:SF2">
    <property type="entry name" value="IRON-SULFUR PROTEIN NUBPL"/>
    <property type="match status" value="1"/>
</dbReference>
<name>A0ABP0EA18_9ASCO</name>
<organism evidence="8 9">
    <name type="scientific">[Candida] anglica</name>
    <dbReference type="NCBI Taxonomy" id="148631"/>
    <lineage>
        <taxon>Eukaryota</taxon>
        <taxon>Fungi</taxon>
        <taxon>Dikarya</taxon>
        <taxon>Ascomycota</taxon>
        <taxon>Saccharomycotina</taxon>
        <taxon>Pichiomycetes</taxon>
        <taxon>Debaryomycetaceae</taxon>
        <taxon>Kurtzmaniella</taxon>
    </lineage>
</organism>
<keyword evidence="1" id="KW-0479">Metal-binding</keyword>
<dbReference type="HAMAP" id="MF_02040">
    <property type="entry name" value="Mrp_NBP35"/>
    <property type="match status" value="1"/>
</dbReference>
<evidence type="ECO:0000256" key="5">
    <source>
        <dbReference type="ARBA" id="ARBA00023014"/>
    </source>
</evidence>
<dbReference type="InterPro" id="IPR019591">
    <property type="entry name" value="Mrp/NBP35_ATP-bd"/>
</dbReference>
<protein>
    <submittedName>
        <fullName evidence="8">Cytosolic Fe-S cluster assembly factor Nbp35p</fullName>
    </submittedName>
</protein>
<proteinExistence type="inferred from homology"/>
<gene>
    <name evidence="8" type="primary">NBP35</name>
    <name evidence="8" type="ORF">CAAN4_B12464</name>
</gene>
<evidence type="ECO:0000313" key="8">
    <source>
        <dbReference type="EMBL" id="CAK7897998.1"/>
    </source>
</evidence>